<sequence length="296" mass="33142">MHDYRWDKGIMCTFWEKPTFPLVGFPVPFNMINKSGCLTIFIVFCYLANVGVFSFHYRSGKPLFPWCLDVSRPYCGIRCPLSGFDTDGRTGCPTCRCRNRCEEVTCNPGYTCQVKAGSKKCPSGLCKTEEAKCVPAGSLGKVENICEAGTPNGYCFGKVSPVVNCIGNYKCVIHPSNNYGLCCLKPSATTFSNVPLCEQPTKVGLCRARMLRYFFNSQSGHCEIFSYSGCQGNENNFETKEECEQSCRNYCEMRAEPGFCLAKITRYYYDRISGTCRMFHYGGCGGNERNLNSQLC</sequence>
<name>A0AA36AVR4_OCTVU</name>
<dbReference type="CDD" id="cd00109">
    <property type="entry name" value="Kunitz-type"/>
    <property type="match status" value="2"/>
</dbReference>
<dbReference type="Pfam" id="PF00014">
    <property type="entry name" value="Kunitz_BPTI"/>
    <property type="match status" value="2"/>
</dbReference>
<feature type="domain" description="BPTI/Kunitz inhibitor" evidence="3">
    <location>
        <begin position="195"/>
        <end position="248"/>
    </location>
</feature>
<evidence type="ECO:0000256" key="2">
    <source>
        <dbReference type="SAM" id="Phobius"/>
    </source>
</evidence>
<keyword evidence="2" id="KW-0812">Transmembrane</keyword>
<keyword evidence="5" id="KW-1185">Reference proteome</keyword>
<evidence type="ECO:0000259" key="3">
    <source>
        <dbReference type="SMART" id="SM00131"/>
    </source>
</evidence>
<dbReference type="InterPro" id="IPR002223">
    <property type="entry name" value="Kunitz_BPTI"/>
</dbReference>
<feature type="domain" description="BPTI/Kunitz inhibitor" evidence="3">
    <location>
        <begin position="249"/>
        <end position="289"/>
    </location>
</feature>
<dbReference type="PANTHER" id="PTHR10083:SF374">
    <property type="entry name" value="BPTI_KUNITZ INHIBITOR DOMAIN-CONTAINING PROTEIN"/>
    <property type="match status" value="1"/>
</dbReference>
<dbReference type="InterPro" id="IPR036880">
    <property type="entry name" value="Kunitz_BPTI_sf"/>
</dbReference>
<dbReference type="SMART" id="SM00131">
    <property type="entry name" value="KU"/>
    <property type="match status" value="2"/>
</dbReference>
<dbReference type="Proteomes" id="UP001162480">
    <property type="component" value="Chromosome 4"/>
</dbReference>
<accession>A0AA36AVR4</accession>
<dbReference type="InterPro" id="IPR020901">
    <property type="entry name" value="Prtase_inh_Kunz-CS"/>
</dbReference>
<evidence type="ECO:0000313" key="4">
    <source>
        <dbReference type="EMBL" id="CAI9722157.1"/>
    </source>
</evidence>
<dbReference type="GO" id="GO:0005615">
    <property type="term" value="C:extracellular space"/>
    <property type="evidence" value="ECO:0007669"/>
    <property type="project" value="TreeGrafter"/>
</dbReference>
<dbReference type="PROSITE" id="PS00280">
    <property type="entry name" value="BPTI_KUNITZ_1"/>
    <property type="match status" value="1"/>
</dbReference>
<keyword evidence="2" id="KW-0472">Membrane</keyword>
<dbReference type="PRINTS" id="PR00759">
    <property type="entry name" value="BASICPTASE"/>
</dbReference>
<dbReference type="EMBL" id="OX597817">
    <property type="protein sequence ID" value="CAI9722157.1"/>
    <property type="molecule type" value="Genomic_DNA"/>
</dbReference>
<feature type="transmembrane region" description="Helical" evidence="2">
    <location>
        <begin position="38"/>
        <end position="57"/>
    </location>
</feature>
<dbReference type="GO" id="GO:0004867">
    <property type="term" value="F:serine-type endopeptidase inhibitor activity"/>
    <property type="evidence" value="ECO:0007669"/>
    <property type="project" value="InterPro"/>
</dbReference>
<dbReference type="Gene3D" id="4.10.410.10">
    <property type="entry name" value="Pancreatic trypsin inhibitor Kunitz domain"/>
    <property type="match status" value="2"/>
</dbReference>
<organism evidence="4 5">
    <name type="scientific">Octopus vulgaris</name>
    <name type="common">Common octopus</name>
    <dbReference type="NCBI Taxonomy" id="6645"/>
    <lineage>
        <taxon>Eukaryota</taxon>
        <taxon>Metazoa</taxon>
        <taxon>Spiralia</taxon>
        <taxon>Lophotrochozoa</taxon>
        <taxon>Mollusca</taxon>
        <taxon>Cephalopoda</taxon>
        <taxon>Coleoidea</taxon>
        <taxon>Octopodiformes</taxon>
        <taxon>Octopoda</taxon>
        <taxon>Incirrata</taxon>
        <taxon>Octopodidae</taxon>
        <taxon>Octopus</taxon>
    </lineage>
</organism>
<keyword evidence="2" id="KW-1133">Transmembrane helix</keyword>
<evidence type="ECO:0000313" key="5">
    <source>
        <dbReference type="Proteomes" id="UP001162480"/>
    </source>
</evidence>
<dbReference type="SUPFAM" id="SSF57362">
    <property type="entry name" value="BPTI-like"/>
    <property type="match status" value="2"/>
</dbReference>
<keyword evidence="1" id="KW-1015">Disulfide bond</keyword>
<proteinExistence type="predicted"/>
<dbReference type="PANTHER" id="PTHR10083">
    <property type="entry name" value="KUNITZ-TYPE PROTEASE INHIBITOR-RELATED"/>
    <property type="match status" value="1"/>
</dbReference>
<evidence type="ECO:0000256" key="1">
    <source>
        <dbReference type="ARBA" id="ARBA00023157"/>
    </source>
</evidence>
<gene>
    <name evidence="4" type="ORF">OCTVUL_1B001698</name>
</gene>
<dbReference type="AlphaFoldDB" id="A0AA36AVR4"/>
<dbReference type="InterPro" id="IPR050098">
    <property type="entry name" value="TFPI/VKTCI-like"/>
</dbReference>
<protein>
    <submittedName>
        <fullName evidence="4">Kunitz domain-containing 4-like</fullName>
    </submittedName>
</protein>
<reference evidence="4" key="1">
    <citation type="submission" date="2023-08" db="EMBL/GenBank/DDBJ databases">
        <authorList>
            <person name="Alioto T."/>
            <person name="Alioto T."/>
            <person name="Gomez Garrido J."/>
        </authorList>
    </citation>
    <scope>NUCLEOTIDE SEQUENCE</scope>
</reference>